<sequence length="284" mass="32375">MESIFNWRQTRPDYAWGFPGASAGLKETRSQSHMDRAYMQFPLAHPKDVASGLSINIPDAIWASIAAKPANTDAKEIRRLWDIIDKLLDHHRVSLLQYNQARWHEEVHIKLRAATQTPHDPFTSNPNDDGFRYLPPGLNRRNNYSPVHPFNPMGPSSPTKRRSPIEQPVMDGTRSVGRQKPKHKRTETPEQLHLKPFIQKPVYTVGIDPQSSRGLLHDYFEDIRKWAGFYIRKPSAGGMEQCPALTEITSMLEGRSDVQDMLADSETLKDIFTGCTYNLGTTRN</sequence>
<evidence type="ECO:0000313" key="3">
    <source>
        <dbReference type="Proteomes" id="UP001152607"/>
    </source>
</evidence>
<dbReference type="OrthoDB" id="3789787at2759"/>
<comment type="caution">
    <text evidence="2">The sequence shown here is derived from an EMBL/GenBank/DDBJ whole genome shotgun (WGS) entry which is preliminary data.</text>
</comment>
<name>A0A9W4ULM4_9PLEO</name>
<proteinExistence type="predicted"/>
<reference evidence="2" key="1">
    <citation type="submission" date="2023-01" db="EMBL/GenBank/DDBJ databases">
        <authorList>
            <person name="Van Ghelder C."/>
            <person name="Rancurel C."/>
        </authorList>
    </citation>
    <scope>NUCLEOTIDE SEQUENCE</scope>
    <source>
        <strain evidence="2">CNCM I-4278</strain>
    </source>
</reference>
<dbReference type="EMBL" id="CAOQHR010000006">
    <property type="protein sequence ID" value="CAI6336508.1"/>
    <property type="molecule type" value="Genomic_DNA"/>
</dbReference>
<evidence type="ECO:0000313" key="2">
    <source>
        <dbReference type="EMBL" id="CAI6336508.1"/>
    </source>
</evidence>
<feature type="region of interest" description="Disordered" evidence="1">
    <location>
        <begin position="148"/>
        <end position="189"/>
    </location>
</feature>
<dbReference type="AlphaFoldDB" id="A0A9W4ULM4"/>
<gene>
    <name evidence="2" type="ORF">PDIGIT_LOCUS9611</name>
</gene>
<keyword evidence="3" id="KW-1185">Reference proteome</keyword>
<evidence type="ECO:0000256" key="1">
    <source>
        <dbReference type="SAM" id="MobiDB-lite"/>
    </source>
</evidence>
<dbReference type="Proteomes" id="UP001152607">
    <property type="component" value="Unassembled WGS sequence"/>
</dbReference>
<protein>
    <submittedName>
        <fullName evidence="2">Uncharacterized protein</fullName>
    </submittedName>
</protein>
<accession>A0A9W4ULM4</accession>
<organism evidence="2 3">
    <name type="scientific">Periconia digitata</name>
    <dbReference type="NCBI Taxonomy" id="1303443"/>
    <lineage>
        <taxon>Eukaryota</taxon>
        <taxon>Fungi</taxon>
        <taxon>Dikarya</taxon>
        <taxon>Ascomycota</taxon>
        <taxon>Pezizomycotina</taxon>
        <taxon>Dothideomycetes</taxon>
        <taxon>Pleosporomycetidae</taxon>
        <taxon>Pleosporales</taxon>
        <taxon>Massarineae</taxon>
        <taxon>Periconiaceae</taxon>
        <taxon>Periconia</taxon>
    </lineage>
</organism>